<dbReference type="PANTHER" id="PTHR46586">
    <property type="entry name" value="ANKYRIN REPEAT-CONTAINING PROTEIN"/>
    <property type="match status" value="1"/>
</dbReference>
<dbReference type="Proteomes" id="UP000204584">
    <property type="component" value="Segment"/>
</dbReference>
<protein>
    <submittedName>
        <fullName evidence="2">Ankyrin repeat domain containing protein</fullName>
    </submittedName>
</protein>
<evidence type="ECO:0000313" key="2">
    <source>
        <dbReference type="EMBL" id="AGO85207.2"/>
    </source>
</evidence>
<dbReference type="SMART" id="SM00248">
    <property type="entry name" value="ANK"/>
    <property type="match status" value="4"/>
</dbReference>
<evidence type="ECO:0000259" key="1">
    <source>
        <dbReference type="Pfam" id="PF12937"/>
    </source>
</evidence>
<proteinExistence type="predicted"/>
<dbReference type="InterPro" id="IPR002110">
    <property type="entry name" value="Ankyrin_rpt"/>
</dbReference>
<dbReference type="PANTHER" id="PTHR46586:SF3">
    <property type="entry name" value="ANKYRIN REPEAT-CONTAINING PROTEIN"/>
    <property type="match status" value="1"/>
</dbReference>
<dbReference type="Gene3D" id="1.25.40.20">
    <property type="entry name" value="Ankyrin repeat-containing domain"/>
    <property type="match status" value="2"/>
</dbReference>
<dbReference type="GeneID" id="16606994"/>
<dbReference type="InterPro" id="IPR036047">
    <property type="entry name" value="F-box-like_dom_sf"/>
</dbReference>
<gene>
    <name evidence="2" type="ORF">psal_cds_1023</name>
</gene>
<dbReference type="Gene3D" id="1.20.1280.50">
    <property type="match status" value="1"/>
</dbReference>
<dbReference type="EMBL" id="KC977571">
    <property type="protein sequence ID" value="AGO85207.2"/>
    <property type="molecule type" value="Genomic_DNA"/>
</dbReference>
<dbReference type="Pfam" id="PF12796">
    <property type="entry name" value="Ank_2"/>
    <property type="match status" value="1"/>
</dbReference>
<dbReference type="InterPro" id="IPR036770">
    <property type="entry name" value="Ankyrin_rpt-contain_sf"/>
</dbReference>
<dbReference type="InterPro" id="IPR052050">
    <property type="entry name" value="SecEffector_AnkRepeat"/>
</dbReference>
<dbReference type="InterPro" id="IPR001810">
    <property type="entry name" value="F-box_dom"/>
</dbReference>
<keyword evidence="3" id="KW-1185">Reference proteome</keyword>
<feature type="domain" description="F-box" evidence="1">
    <location>
        <begin position="25"/>
        <end position="67"/>
    </location>
</feature>
<accession>S4W3H8</accession>
<name>S4W3H8_9VIRU</name>
<dbReference type="KEGG" id="vg:16606994"/>
<reference evidence="2 3" key="1">
    <citation type="journal article" date="2013" name="Science">
        <title>Pandoraviruses: amoeba viruses with genomes up to 2.5 Mb reaching that of parasitic eukaryotes.</title>
        <authorList>
            <person name="Philippe N."/>
            <person name="Legendre M."/>
            <person name="Doutre G."/>
            <person name="Coute Y."/>
            <person name="Poirot O."/>
            <person name="Lescot M."/>
            <person name="Arslan D."/>
            <person name="Seltzer V."/>
            <person name="Bertaux L."/>
            <person name="Bruley C."/>
            <person name="Garin J."/>
            <person name="Claverie J.M."/>
            <person name="Abergel C."/>
        </authorList>
    </citation>
    <scope>NUCLEOTIDE SEQUENCE [LARGE SCALE GENOMIC DNA]</scope>
</reference>
<sequence>MEHVRDKGVVPRPDDDISLFERLADELVASVLSWLPCAVLVGPVALVCRRWNGIASDQLAIGRRPCLTAECHDRPHCLASAAGHYDCLLYADDGHRAVTDDVLTSAVQSGVLSCVLHSRRYAGQNMHSAYDAAVRSGRVDLVSLLDDINDWIVRMPEALITAASYGHVDVMAHLHQRGHPLTIDVSLEAASESHLECLTFAHDHGCPWTMHAHCAAACNGHLDCLQYLDRHGCPRDVMALGWAASEGHLDVVRYLHQQSGSTSMHRLGFNLGVALRRGHLDVVVYMRENGCGWCDDPCAEAAESGRLDIVTFVHQQGCALTPLTCATAAAHGRLDIVAYAHDNGCPWDAQTCAAAATYGHLDILAYAHDRGCPWDDRICHRAAKYGHLDCLVYAQERGCLVDALALYKALVGDHPDCCVYIHGLLCCCEMSFPTDPGSQGSCRLMKQVNDLAVTRGWDFSTRRGGWAPFWRVKN</sequence>
<dbReference type="RefSeq" id="YP_008438281.2">
    <property type="nucleotide sequence ID" value="NC_022098.1"/>
</dbReference>
<dbReference type="SUPFAM" id="SSF81383">
    <property type="entry name" value="F-box domain"/>
    <property type="match status" value="1"/>
</dbReference>
<dbReference type="Pfam" id="PF12937">
    <property type="entry name" value="F-box-like"/>
    <property type="match status" value="1"/>
</dbReference>
<dbReference type="SUPFAM" id="SSF48403">
    <property type="entry name" value="Ankyrin repeat"/>
    <property type="match status" value="1"/>
</dbReference>
<organism evidence="2 3">
    <name type="scientific">Pandoravirus salinus</name>
    <dbReference type="NCBI Taxonomy" id="1349410"/>
    <lineage>
        <taxon>Viruses</taxon>
        <taxon>Pandoravirus</taxon>
    </lineage>
</organism>
<evidence type="ECO:0000313" key="3">
    <source>
        <dbReference type="Proteomes" id="UP000204584"/>
    </source>
</evidence>